<dbReference type="EMBL" id="JACHOO010000001">
    <property type="protein sequence ID" value="MBB5751265.1"/>
    <property type="molecule type" value="Genomic_DNA"/>
</dbReference>
<sequence>MIMPPWPKGGSANVFEASVAAHVALGRDVYVLLAPDQPANVARAEDRAYVAGLMTFPGALGTEVLHPPPAHSARLERWRHRLRGRRGTAIDYWAGTVAARPLPPVLEAMMLTRGVAAIHVHHCWNMKLALRLARGVRRRAGRWPLVVCETHDVQSSNMDVIEGSRWINRSFDVGALVAAENRMCGAADLLLHINREDELVFRERLPDLLHAHLPPTIAPSTEAALARLRGRPAPADGKLVYLATNNYWNIATASWLVEEVLPRAPQLRDRLRIYGDVREGLRRTRPELLAAHDDVFAGPVDHVADAYTDAIGILVPVLAGTGSSIKLLEGLCTGRPLIGTSGVVRGIAPTLVAAMPIGVHDAPGAFAGAALAIVERQGARCGSDAEVFDRHFSNAAYQSRFAEIIGALLR</sequence>
<dbReference type="AlphaFoldDB" id="A0A7W9CSW4"/>
<name>A0A7W9CSW4_9HYPH</name>
<organism evidence="1 2">
    <name type="scientific">Prosthecomicrobium pneumaticum</name>
    <dbReference type="NCBI Taxonomy" id="81895"/>
    <lineage>
        <taxon>Bacteria</taxon>
        <taxon>Pseudomonadati</taxon>
        <taxon>Pseudomonadota</taxon>
        <taxon>Alphaproteobacteria</taxon>
        <taxon>Hyphomicrobiales</taxon>
        <taxon>Kaistiaceae</taxon>
        <taxon>Prosthecomicrobium</taxon>
    </lineage>
</organism>
<dbReference type="Pfam" id="PF13692">
    <property type="entry name" value="Glyco_trans_1_4"/>
    <property type="match status" value="1"/>
</dbReference>
<keyword evidence="2" id="KW-1185">Reference proteome</keyword>
<comment type="caution">
    <text evidence="1">The sequence shown here is derived from an EMBL/GenBank/DDBJ whole genome shotgun (WGS) entry which is preliminary data.</text>
</comment>
<protein>
    <recommendedName>
        <fullName evidence="3">Glycosyltransferase subfamily 4-like N-terminal domain-containing protein</fullName>
    </recommendedName>
</protein>
<accession>A0A7W9CSW4</accession>
<reference evidence="1 2" key="1">
    <citation type="submission" date="2020-08" db="EMBL/GenBank/DDBJ databases">
        <title>Genomic Encyclopedia of Type Strains, Phase IV (KMG-IV): sequencing the most valuable type-strain genomes for metagenomic binning, comparative biology and taxonomic classification.</title>
        <authorList>
            <person name="Goeker M."/>
        </authorList>
    </citation>
    <scope>NUCLEOTIDE SEQUENCE [LARGE SCALE GENOMIC DNA]</scope>
    <source>
        <strain evidence="1 2">DSM 16268</strain>
    </source>
</reference>
<evidence type="ECO:0008006" key="3">
    <source>
        <dbReference type="Google" id="ProtNLM"/>
    </source>
</evidence>
<evidence type="ECO:0000313" key="1">
    <source>
        <dbReference type="EMBL" id="MBB5751265.1"/>
    </source>
</evidence>
<dbReference type="SUPFAM" id="SSF53756">
    <property type="entry name" value="UDP-Glycosyltransferase/glycogen phosphorylase"/>
    <property type="match status" value="1"/>
</dbReference>
<proteinExistence type="predicted"/>
<dbReference type="RefSeq" id="WP_183851833.1">
    <property type="nucleotide sequence ID" value="NZ_JACHOO010000001.1"/>
</dbReference>
<evidence type="ECO:0000313" key="2">
    <source>
        <dbReference type="Proteomes" id="UP000523821"/>
    </source>
</evidence>
<dbReference type="Proteomes" id="UP000523821">
    <property type="component" value="Unassembled WGS sequence"/>
</dbReference>
<gene>
    <name evidence="1" type="ORF">GGQ63_000308</name>
</gene>